<name>A0A2M7SEG8_9BACT</name>
<protein>
    <recommendedName>
        <fullName evidence="1">Metallo-beta-lactamase domain-containing protein</fullName>
    </recommendedName>
</protein>
<dbReference type="InterPro" id="IPR036866">
    <property type="entry name" value="RibonucZ/Hydroxyglut_hydro"/>
</dbReference>
<gene>
    <name evidence="2" type="ORF">COY52_02155</name>
</gene>
<dbReference type="EMBL" id="PFMR01000065">
    <property type="protein sequence ID" value="PIZ17922.1"/>
    <property type="molecule type" value="Genomic_DNA"/>
</dbReference>
<evidence type="ECO:0000313" key="3">
    <source>
        <dbReference type="Proteomes" id="UP000229307"/>
    </source>
</evidence>
<organism evidence="2 3">
    <name type="scientific">Candidatus Desantisbacteria bacterium CG_4_10_14_0_8_um_filter_48_22</name>
    <dbReference type="NCBI Taxonomy" id="1974543"/>
    <lineage>
        <taxon>Bacteria</taxon>
        <taxon>Candidatus Desantisiibacteriota</taxon>
    </lineage>
</organism>
<dbReference type="Gene3D" id="3.60.15.10">
    <property type="entry name" value="Ribonuclease Z/Hydroxyacylglutathione hydrolase-like"/>
    <property type="match status" value="1"/>
</dbReference>
<dbReference type="PANTHER" id="PTHR42663:SF6">
    <property type="entry name" value="HYDROLASE C777.06C-RELATED"/>
    <property type="match status" value="1"/>
</dbReference>
<dbReference type="PANTHER" id="PTHR42663">
    <property type="entry name" value="HYDROLASE C777.06C-RELATED-RELATED"/>
    <property type="match status" value="1"/>
</dbReference>
<evidence type="ECO:0000259" key="1">
    <source>
        <dbReference type="SMART" id="SM00849"/>
    </source>
</evidence>
<dbReference type="SMART" id="SM00849">
    <property type="entry name" value="Lactamase_B"/>
    <property type="match status" value="1"/>
</dbReference>
<dbReference type="InterPro" id="IPR001279">
    <property type="entry name" value="Metallo-B-lactamas"/>
</dbReference>
<reference evidence="3" key="1">
    <citation type="submission" date="2017-09" db="EMBL/GenBank/DDBJ databases">
        <title>Depth-based differentiation of microbial function through sediment-hosted aquifers and enrichment of novel symbionts in the deep terrestrial subsurface.</title>
        <authorList>
            <person name="Probst A.J."/>
            <person name="Ladd B."/>
            <person name="Jarett J.K."/>
            <person name="Geller-Mcgrath D.E."/>
            <person name="Sieber C.M.K."/>
            <person name="Emerson J.B."/>
            <person name="Anantharaman K."/>
            <person name="Thomas B.C."/>
            <person name="Malmstrom R."/>
            <person name="Stieglmeier M."/>
            <person name="Klingl A."/>
            <person name="Woyke T."/>
            <person name="Ryan C.M."/>
            <person name="Banfield J.F."/>
        </authorList>
    </citation>
    <scope>NUCLEOTIDE SEQUENCE [LARGE SCALE GENOMIC DNA]</scope>
</reference>
<sequence>MADIIQAENSIKFLGTAGARFVMIKQLRSSGGTWLCLAGKNILLDPGPGSLVRATSSKPKLDPTKLDAIIITHKHLDHTGDLSVMIEAMTEGGFKKRGLLFGPGDALEDGKDPILLKYLRGFPEKTEIFKEGGEYRIGDVSFSTPVRHIHGVETYGLNFRVGGNDILSVITDTKYFEGIEKYYPGKVLIINVVRFEVDPSLDHLSIPEAKRIIEKAKPQKAVITHFGMKVVQAKPWEVAEAMTKELGIEVIAARDGMELSL</sequence>
<comment type="caution">
    <text evidence="2">The sequence shown here is derived from an EMBL/GenBank/DDBJ whole genome shotgun (WGS) entry which is preliminary data.</text>
</comment>
<proteinExistence type="predicted"/>
<dbReference type="AlphaFoldDB" id="A0A2M7SEG8"/>
<dbReference type="Proteomes" id="UP000229307">
    <property type="component" value="Unassembled WGS sequence"/>
</dbReference>
<feature type="domain" description="Metallo-beta-lactamase" evidence="1">
    <location>
        <begin position="29"/>
        <end position="225"/>
    </location>
</feature>
<dbReference type="SUPFAM" id="SSF56281">
    <property type="entry name" value="Metallo-hydrolase/oxidoreductase"/>
    <property type="match status" value="1"/>
</dbReference>
<dbReference type="CDD" id="cd07741">
    <property type="entry name" value="metallo-hydrolase-like_MBL-fold"/>
    <property type="match status" value="1"/>
</dbReference>
<dbReference type="Pfam" id="PF12706">
    <property type="entry name" value="Lactamase_B_2"/>
    <property type="match status" value="1"/>
</dbReference>
<evidence type="ECO:0000313" key="2">
    <source>
        <dbReference type="EMBL" id="PIZ17922.1"/>
    </source>
</evidence>
<accession>A0A2M7SEG8</accession>